<evidence type="ECO:0000256" key="1">
    <source>
        <dbReference type="ARBA" id="ARBA00004418"/>
    </source>
</evidence>
<comment type="subcellular location">
    <subcellularLocation>
        <location evidence="1">Periplasm</location>
    </subcellularLocation>
</comment>
<feature type="signal peptide" evidence="7">
    <location>
        <begin position="1"/>
        <end position="25"/>
    </location>
</feature>
<evidence type="ECO:0000259" key="8">
    <source>
        <dbReference type="SMART" id="SM00062"/>
    </source>
</evidence>
<dbReference type="AlphaFoldDB" id="A0A1G6I2V1"/>
<keyword evidence="10" id="KW-1185">Reference proteome</keyword>
<dbReference type="RefSeq" id="WP_092748725.1">
    <property type="nucleotide sequence ID" value="NZ_FMYL01000007.1"/>
</dbReference>
<dbReference type="PROSITE" id="PS01039">
    <property type="entry name" value="SBP_BACTERIAL_3"/>
    <property type="match status" value="1"/>
</dbReference>
<dbReference type="SMART" id="SM00062">
    <property type="entry name" value="PBPb"/>
    <property type="match status" value="1"/>
</dbReference>
<keyword evidence="5" id="KW-0574">Periplasm</keyword>
<feature type="chain" id="PRO_5017470336" evidence="7">
    <location>
        <begin position="26"/>
        <end position="261"/>
    </location>
</feature>
<evidence type="ECO:0000256" key="2">
    <source>
        <dbReference type="ARBA" id="ARBA00010333"/>
    </source>
</evidence>
<evidence type="ECO:0000313" key="10">
    <source>
        <dbReference type="Proteomes" id="UP000242501"/>
    </source>
</evidence>
<dbReference type="GO" id="GO:0030288">
    <property type="term" value="C:outer membrane-bounded periplasmic space"/>
    <property type="evidence" value="ECO:0007669"/>
    <property type="project" value="InterPro"/>
</dbReference>
<dbReference type="PANTHER" id="PTHR35936">
    <property type="entry name" value="MEMBRANE-BOUND LYTIC MUREIN TRANSGLYCOSYLASE F"/>
    <property type="match status" value="1"/>
</dbReference>
<reference evidence="10" key="1">
    <citation type="submission" date="2016-09" db="EMBL/GenBank/DDBJ databases">
        <authorList>
            <person name="Varghese N."/>
            <person name="Submissions S."/>
        </authorList>
    </citation>
    <scope>NUCLEOTIDE SEQUENCE [LARGE SCALE GENOMIC DNA]</scope>
    <source>
        <strain evidence="10">ANC 4422</strain>
    </source>
</reference>
<sequence>MKNWKKKILVSTTVMLATFTTYAQAKDWSVIRFGTEASYAPFEYKAPGDKLTGFDVDLGNEICAHLKAKCVWVENSFDGMIPALKAKKFDGILSSMTITEERSKQIAFSNKIYNTPTRMIAKIGSPLQPTAASLKGKRVGVQQGTMQESYAKAYWATQGVRVVSYPNQDVLYQDLISSRLDASLQDALMVDAGFLKSPKGKGFAFAGNNVVDAKTLGVGAAVGLRKEDNDLRENINKALAAIIADGTYKKLEKKYFPFSIY</sequence>
<accession>A0A1G6I2V1</accession>
<comment type="similarity">
    <text evidence="2 6">Belongs to the bacterial solute-binding protein 3 family.</text>
</comment>
<dbReference type="SUPFAM" id="SSF53850">
    <property type="entry name" value="Periplasmic binding protein-like II"/>
    <property type="match status" value="1"/>
</dbReference>
<evidence type="ECO:0000256" key="7">
    <source>
        <dbReference type="SAM" id="SignalP"/>
    </source>
</evidence>
<dbReference type="Proteomes" id="UP000242501">
    <property type="component" value="Unassembled WGS sequence"/>
</dbReference>
<dbReference type="EMBL" id="FMYL01000007">
    <property type="protein sequence ID" value="SDC00703.1"/>
    <property type="molecule type" value="Genomic_DNA"/>
</dbReference>
<dbReference type="Gene3D" id="3.40.190.10">
    <property type="entry name" value="Periplasmic binding protein-like II"/>
    <property type="match status" value="2"/>
</dbReference>
<keyword evidence="4 7" id="KW-0732">Signal</keyword>
<feature type="domain" description="Solute-binding protein family 3/N-terminal" evidence="8">
    <location>
        <begin position="30"/>
        <end position="259"/>
    </location>
</feature>
<dbReference type="STRING" id="1219383.SAMN05421733_107183"/>
<keyword evidence="3" id="KW-0813">Transport</keyword>
<dbReference type="InterPro" id="IPR005768">
    <property type="entry name" value="Lys_Arg_Orn-bd"/>
</dbReference>
<dbReference type="OrthoDB" id="9768183at2"/>
<gene>
    <name evidence="9" type="ORF">SAMN05421733_107183</name>
</gene>
<name>A0A1G6I2V1_9GAMM</name>
<evidence type="ECO:0000256" key="3">
    <source>
        <dbReference type="ARBA" id="ARBA00022448"/>
    </source>
</evidence>
<evidence type="ECO:0000256" key="4">
    <source>
        <dbReference type="ARBA" id="ARBA00022729"/>
    </source>
</evidence>
<organism evidence="9 10">
    <name type="scientific">Acinetobacter boissieri</name>
    <dbReference type="NCBI Taxonomy" id="1219383"/>
    <lineage>
        <taxon>Bacteria</taxon>
        <taxon>Pseudomonadati</taxon>
        <taxon>Pseudomonadota</taxon>
        <taxon>Gammaproteobacteria</taxon>
        <taxon>Moraxellales</taxon>
        <taxon>Moraxellaceae</taxon>
        <taxon>Acinetobacter</taxon>
    </lineage>
</organism>
<dbReference type="PANTHER" id="PTHR35936:SF13">
    <property type="entry name" value="HISTIDINE-BINDING PERIPLASMIC PROTEIN"/>
    <property type="match status" value="1"/>
</dbReference>
<proteinExistence type="inferred from homology"/>
<protein>
    <submittedName>
        <fullName evidence="9">Amino acid ABC transporter substrate-binding protein, PAAT family</fullName>
    </submittedName>
</protein>
<evidence type="ECO:0000313" key="9">
    <source>
        <dbReference type="EMBL" id="SDC00703.1"/>
    </source>
</evidence>
<dbReference type="InterPro" id="IPR001638">
    <property type="entry name" value="Solute-binding_3/MltF_N"/>
</dbReference>
<dbReference type="NCBIfam" id="TIGR01096">
    <property type="entry name" value="3A0103s03R"/>
    <property type="match status" value="1"/>
</dbReference>
<evidence type="ECO:0000256" key="6">
    <source>
        <dbReference type="RuleBase" id="RU003744"/>
    </source>
</evidence>
<evidence type="ECO:0000256" key="5">
    <source>
        <dbReference type="ARBA" id="ARBA00022764"/>
    </source>
</evidence>
<dbReference type="CDD" id="cd13703">
    <property type="entry name" value="PBP2_HisJ_LAO"/>
    <property type="match status" value="1"/>
</dbReference>
<dbReference type="Pfam" id="PF00497">
    <property type="entry name" value="SBP_bac_3"/>
    <property type="match status" value="1"/>
</dbReference>
<dbReference type="InterPro" id="IPR018313">
    <property type="entry name" value="SBP_3_CS"/>
</dbReference>